<organism evidence="3 4">
    <name type="scientific">candidate division MSBL1 archaeon SCGC-AAA259A05</name>
    <dbReference type="NCBI Taxonomy" id="1698259"/>
    <lineage>
        <taxon>Archaea</taxon>
        <taxon>Methanobacteriati</taxon>
        <taxon>Methanobacteriota</taxon>
        <taxon>candidate division MSBL1</taxon>
    </lineage>
</organism>
<dbReference type="AlphaFoldDB" id="A0A133U4X1"/>
<comment type="caution">
    <text evidence="3">The sequence shown here is derived from an EMBL/GenBank/DDBJ whole genome shotgun (WGS) entry which is preliminary data.</text>
</comment>
<keyword evidence="1" id="KW-1133">Transmembrane helix</keyword>
<dbReference type="Proteomes" id="UP000070163">
    <property type="component" value="Unassembled WGS sequence"/>
</dbReference>
<feature type="transmembrane region" description="Helical" evidence="1">
    <location>
        <begin position="107"/>
        <end position="132"/>
    </location>
</feature>
<keyword evidence="1" id="KW-0472">Membrane</keyword>
<evidence type="ECO:0000313" key="3">
    <source>
        <dbReference type="EMBL" id="KXA89225.1"/>
    </source>
</evidence>
<evidence type="ECO:0000256" key="1">
    <source>
        <dbReference type="SAM" id="Phobius"/>
    </source>
</evidence>
<dbReference type="InterPro" id="IPR057169">
    <property type="entry name" value="DUF7847"/>
</dbReference>
<keyword evidence="1" id="KW-0812">Transmembrane</keyword>
<evidence type="ECO:0000313" key="4">
    <source>
        <dbReference type="Proteomes" id="UP000070163"/>
    </source>
</evidence>
<protein>
    <recommendedName>
        <fullName evidence="2">DUF7847 domain-containing protein</fullName>
    </recommendedName>
</protein>
<feature type="transmembrane region" description="Helical" evidence="1">
    <location>
        <begin position="6"/>
        <end position="39"/>
    </location>
</feature>
<gene>
    <name evidence="3" type="ORF">AKJ57_05660</name>
</gene>
<name>A0A133U4X1_9EURY</name>
<keyword evidence="4" id="KW-1185">Reference proteome</keyword>
<reference evidence="3 4" key="1">
    <citation type="journal article" date="2016" name="Sci. Rep.">
        <title>Metabolic traits of an uncultured archaeal lineage -MSBL1- from brine pools of the Red Sea.</title>
        <authorList>
            <person name="Mwirichia R."/>
            <person name="Alam I."/>
            <person name="Rashid M."/>
            <person name="Vinu M."/>
            <person name="Ba-Alawi W."/>
            <person name="Anthony Kamau A."/>
            <person name="Kamanda Ngugi D."/>
            <person name="Goker M."/>
            <person name="Klenk H.P."/>
            <person name="Bajic V."/>
            <person name="Stingl U."/>
        </authorList>
    </citation>
    <scope>NUCLEOTIDE SEQUENCE [LARGE SCALE GENOMIC DNA]</scope>
    <source>
        <strain evidence="3">SCGC-AAA259A05</strain>
    </source>
</reference>
<accession>A0A133U4X1</accession>
<dbReference type="Pfam" id="PF25231">
    <property type="entry name" value="DUF7847"/>
    <property type="match status" value="1"/>
</dbReference>
<feature type="transmembrane region" description="Helical" evidence="1">
    <location>
        <begin position="77"/>
        <end position="101"/>
    </location>
</feature>
<proteinExistence type="predicted"/>
<sequence>MFVASVLMGLIIGTPFLAFILLAILVSPIGIIGGLIWLLPMIYIGVRLSLYAQACVIEDLRPVECLKRSWRTTKGNFWRIFAIGLILAMIGGIISAAVNLIPVIGSTLGSLITTLFIAPATAIAFTLIYLSLARG</sequence>
<dbReference type="EMBL" id="LHXJ01000090">
    <property type="protein sequence ID" value="KXA89225.1"/>
    <property type="molecule type" value="Genomic_DNA"/>
</dbReference>
<feature type="domain" description="DUF7847" evidence="2">
    <location>
        <begin position="5"/>
        <end position="126"/>
    </location>
</feature>
<evidence type="ECO:0000259" key="2">
    <source>
        <dbReference type="Pfam" id="PF25231"/>
    </source>
</evidence>